<dbReference type="Gene3D" id="1.10.238.10">
    <property type="entry name" value="EF-hand"/>
    <property type="match status" value="2"/>
</dbReference>
<accession>A0A0A1TVY6</accession>
<organism evidence="5 6">
    <name type="scientific">Entamoeba invadens IP1</name>
    <dbReference type="NCBI Taxonomy" id="370355"/>
    <lineage>
        <taxon>Eukaryota</taxon>
        <taxon>Amoebozoa</taxon>
        <taxon>Evosea</taxon>
        <taxon>Archamoebae</taxon>
        <taxon>Mastigamoebida</taxon>
        <taxon>Entamoebidae</taxon>
        <taxon>Entamoeba</taxon>
    </lineage>
</organism>
<feature type="domain" description="EF-hand" evidence="4">
    <location>
        <begin position="72"/>
        <end position="107"/>
    </location>
</feature>
<dbReference type="SUPFAM" id="SSF47473">
    <property type="entry name" value="EF-hand"/>
    <property type="match status" value="1"/>
</dbReference>
<dbReference type="Pfam" id="PF13499">
    <property type="entry name" value="EF-hand_7"/>
    <property type="match status" value="1"/>
</dbReference>
<dbReference type="PROSITE" id="PS50222">
    <property type="entry name" value="EF_HAND_2"/>
    <property type="match status" value="3"/>
</dbReference>
<dbReference type="KEGG" id="eiv:EIN_173540"/>
<dbReference type="Proteomes" id="UP000014680">
    <property type="component" value="Unassembled WGS sequence"/>
</dbReference>
<feature type="domain" description="EF-hand" evidence="4">
    <location>
        <begin position="33"/>
        <end position="68"/>
    </location>
</feature>
<dbReference type="GO" id="GO:0005509">
    <property type="term" value="F:calcium ion binding"/>
    <property type="evidence" value="ECO:0007669"/>
    <property type="project" value="InterPro"/>
</dbReference>
<evidence type="ECO:0000259" key="4">
    <source>
        <dbReference type="PROSITE" id="PS50222"/>
    </source>
</evidence>
<dbReference type="GeneID" id="14883516"/>
<keyword evidence="1" id="KW-0479">Metal-binding</keyword>
<evidence type="ECO:0000256" key="2">
    <source>
        <dbReference type="ARBA" id="ARBA00022737"/>
    </source>
</evidence>
<evidence type="ECO:0000313" key="5">
    <source>
        <dbReference type="EMBL" id="ELP84679.1"/>
    </source>
</evidence>
<evidence type="ECO:0000313" key="6">
    <source>
        <dbReference type="Proteomes" id="UP000014680"/>
    </source>
</evidence>
<feature type="domain" description="EF-hand" evidence="4">
    <location>
        <begin position="1"/>
        <end position="32"/>
    </location>
</feature>
<dbReference type="InterPro" id="IPR011992">
    <property type="entry name" value="EF-hand-dom_pair"/>
</dbReference>
<sequence length="135" mass="15446">MAEAIFNQIDINKDGKVTYDEVKAFVSKKREIKHENLFKVIFKAVDLDNNNEIDIAEFTKFFQSIQGMDLNDAKLGLKVLYKLMDTDNDGKLTRAEVLAFFTKLGAQRVVDHVMKADKNGDGFITLEEFTSFELQ</sequence>
<reference evidence="5 6" key="1">
    <citation type="submission" date="2012-10" db="EMBL/GenBank/DDBJ databases">
        <authorList>
            <person name="Zafar N."/>
            <person name="Inman J."/>
            <person name="Hall N."/>
            <person name="Lorenzi H."/>
            <person name="Caler E."/>
        </authorList>
    </citation>
    <scope>NUCLEOTIDE SEQUENCE [LARGE SCALE GENOMIC DNA]</scope>
    <source>
        <strain evidence="5 6">IP1</strain>
    </source>
</reference>
<protein>
    <submittedName>
        <fullName evidence="5">Calcium-binding protein, putative</fullName>
    </submittedName>
</protein>
<dbReference type="RefSeq" id="XP_004184025.1">
    <property type="nucleotide sequence ID" value="XM_004183977.1"/>
</dbReference>
<proteinExistence type="predicted"/>
<dbReference type="AlphaFoldDB" id="A0A0A1TVY6"/>
<dbReference type="PROSITE" id="PS00018">
    <property type="entry name" value="EF_HAND_1"/>
    <property type="match status" value="4"/>
</dbReference>
<name>A0A0A1TVY6_ENTIV</name>
<dbReference type="EMBL" id="KB207112">
    <property type="protein sequence ID" value="ELP84679.1"/>
    <property type="molecule type" value="Genomic_DNA"/>
</dbReference>
<evidence type="ECO:0000256" key="1">
    <source>
        <dbReference type="ARBA" id="ARBA00022723"/>
    </source>
</evidence>
<keyword evidence="3" id="KW-0106">Calcium</keyword>
<dbReference type="PANTHER" id="PTHR10827:SF98">
    <property type="entry name" value="45 KDA CALCIUM-BINDING PROTEIN"/>
    <property type="match status" value="1"/>
</dbReference>
<keyword evidence="6" id="KW-1185">Reference proteome</keyword>
<dbReference type="GO" id="GO:0005783">
    <property type="term" value="C:endoplasmic reticulum"/>
    <property type="evidence" value="ECO:0007669"/>
    <property type="project" value="TreeGrafter"/>
</dbReference>
<dbReference type="PANTHER" id="PTHR10827">
    <property type="entry name" value="RETICULOCALBIN"/>
    <property type="match status" value="1"/>
</dbReference>
<dbReference type="SMART" id="SM00054">
    <property type="entry name" value="EFh"/>
    <property type="match status" value="4"/>
</dbReference>
<dbReference type="InterPro" id="IPR018247">
    <property type="entry name" value="EF_Hand_1_Ca_BS"/>
</dbReference>
<evidence type="ECO:0000256" key="3">
    <source>
        <dbReference type="ARBA" id="ARBA00022837"/>
    </source>
</evidence>
<dbReference type="InterPro" id="IPR002048">
    <property type="entry name" value="EF_hand_dom"/>
</dbReference>
<keyword evidence="2" id="KW-0677">Repeat</keyword>
<dbReference type="OrthoDB" id="26525at2759"/>
<dbReference type="VEuPathDB" id="AmoebaDB:EIN_173540"/>
<dbReference type="Pfam" id="PF00036">
    <property type="entry name" value="EF-hand_1"/>
    <property type="match status" value="1"/>
</dbReference>
<gene>
    <name evidence="5" type="ORF">EIN_173540</name>
</gene>
<dbReference type="Pfam" id="PF13202">
    <property type="entry name" value="EF-hand_5"/>
    <property type="match status" value="1"/>
</dbReference>